<feature type="domain" description="Xylose isomerase-like TIM barrel" evidence="1">
    <location>
        <begin position="22"/>
        <end position="275"/>
    </location>
</feature>
<dbReference type="InterPro" id="IPR013022">
    <property type="entry name" value="Xyl_isomerase-like_TIM-brl"/>
</dbReference>
<dbReference type="RefSeq" id="WP_198883321.1">
    <property type="nucleotide sequence ID" value="NZ_JAEKJA010000015.1"/>
</dbReference>
<gene>
    <name evidence="2" type="ORF">JCR33_17040</name>
</gene>
<dbReference type="GO" id="GO:0016853">
    <property type="term" value="F:isomerase activity"/>
    <property type="evidence" value="ECO:0007669"/>
    <property type="project" value="UniProtKB-KW"/>
</dbReference>
<keyword evidence="2" id="KW-0413">Isomerase</keyword>
<dbReference type="PANTHER" id="PTHR12110">
    <property type="entry name" value="HYDROXYPYRUVATE ISOMERASE"/>
    <property type="match status" value="1"/>
</dbReference>
<dbReference type="EMBL" id="JAEKJA010000015">
    <property type="protein sequence ID" value="MBJ3777416.1"/>
    <property type="molecule type" value="Genomic_DNA"/>
</dbReference>
<dbReference type="AlphaFoldDB" id="A0A934MIP9"/>
<dbReference type="InterPro" id="IPR050312">
    <property type="entry name" value="IolE/XylAMocC-like"/>
</dbReference>
<dbReference type="Gene3D" id="3.20.20.150">
    <property type="entry name" value="Divalent-metal-dependent TIM barrel enzymes"/>
    <property type="match status" value="1"/>
</dbReference>
<reference evidence="2" key="1">
    <citation type="submission" date="2020-12" db="EMBL/GenBank/DDBJ databases">
        <title>Bacterial taxonomy.</title>
        <authorList>
            <person name="Pan X."/>
        </authorList>
    </citation>
    <scope>NUCLEOTIDE SEQUENCE</scope>
    <source>
        <strain evidence="2">B2012</strain>
    </source>
</reference>
<dbReference type="SUPFAM" id="SSF51658">
    <property type="entry name" value="Xylose isomerase-like"/>
    <property type="match status" value="1"/>
</dbReference>
<dbReference type="Proteomes" id="UP000609531">
    <property type="component" value="Unassembled WGS sequence"/>
</dbReference>
<sequence length="283" mass="29878">MMLRFAYNTNGCTHHRLDDAIEMIADAGYSGVALSLDVHHFDAFADDYERHAERLAARLAALDLAATVDATGRYVLDPRDPYAPSLIDPTAEGRARRLAFLERAIRVAAICGAEAVSFGSGRPKRGASQQETGAHLLDGLKQVADLAAAAGVPAALAPTPGHMVATLDDFKLVRDAVKQMTEAPLALSLDAGHCLLAGGTDPHAAAKEYATVLASLSIEDVRRPSGDKVALGDGELDVAALLAVLQDIDFDKLIVVGMPTRSHVAHASIPAGLDYVEERLPSD</sequence>
<organism evidence="2 3">
    <name type="scientific">Acuticoccus mangrovi</name>
    <dbReference type="NCBI Taxonomy" id="2796142"/>
    <lineage>
        <taxon>Bacteria</taxon>
        <taxon>Pseudomonadati</taxon>
        <taxon>Pseudomonadota</taxon>
        <taxon>Alphaproteobacteria</taxon>
        <taxon>Hyphomicrobiales</taxon>
        <taxon>Amorphaceae</taxon>
        <taxon>Acuticoccus</taxon>
    </lineage>
</organism>
<accession>A0A934MIP9</accession>
<dbReference type="PANTHER" id="PTHR12110:SF52">
    <property type="entry name" value="XYLOSE ISOMERASE"/>
    <property type="match status" value="1"/>
</dbReference>
<comment type="caution">
    <text evidence="2">The sequence shown here is derived from an EMBL/GenBank/DDBJ whole genome shotgun (WGS) entry which is preliminary data.</text>
</comment>
<evidence type="ECO:0000313" key="2">
    <source>
        <dbReference type="EMBL" id="MBJ3777416.1"/>
    </source>
</evidence>
<evidence type="ECO:0000259" key="1">
    <source>
        <dbReference type="Pfam" id="PF01261"/>
    </source>
</evidence>
<keyword evidence="3" id="KW-1185">Reference proteome</keyword>
<dbReference type="Pfam" id="PF01261">
    <property type="entry name" value="AP_endonuc_2"/>
    <property type="match status" value="1"/>
</dbReference>
<protein>
    <submittedName>
        <fullName evidence="2">Sugar phosphate isomerase/epimerase</fullName>
    </submittedName>
</protein>
<dbReference type="InterPro" id="IPR036237">
    <property type="entry name" value="Xyl_isomerase-like_sf"/>
</dbReference>
<name>A0A934MIP9_9HYPH</name>
<evidence type="ECO:0000313" key="3">
    <source>
        <dbReference type="Proteomes" id="UP000609531"/>
    </source>
</evidence>
<proteinExistence type="predicted"/>